<dbReference type="PANTHER" id="PTHR38790">
    <property type="entry name" value="2EXR DOMAIN-CONTAINING PROTEIN-RELATED"/>
    <property type="match status" value="1"/>
</dbReference>
<dbReference type="Proteomes" id="UP000800094">
    <property type="component" value="Unassembled WGS sequence"/>
</dbReference>
<sequence>MPQLHNRMKYLPWTQRFIVRLYPPPVNKLRAWKGEYRYQLKGPPRQNDPVLRLIHRTIKEVSKEDMVVSAAGITVHNLSPGPPIWPLSLKNAQCPIKLYAVKQWFEEFPSVLPVSVIDRGSPFPLTVDKILVEVEGKWKPFKEWLSEFPDREWLLHKPHAAQRKWWTKNGKAFPIMQLPKELREIILKYVLGGEIRPHVNHFGEGRRVILGTASSNNPYSGDISNWRHGSHERKKLKKLIPHPNYAIFCVSKTIYEEAMYVGWGPDARKHFINPEYLKNVLLCPTPPAQPNWLTKLKLEFSIQGYFSLLGVEIFPTMWIDESKSLMHLIKGIKTLVDLDLQFNNPYENYSKADRNPWLNLSYNMGPQFGNQYDGTRRVPCHKIIADWILTFLFPHIKYIPRIRLTGCIKTCVLKKWDYILLREYIERKWDYRTHGYDWGREMELIMSLPQSALPPQCFCPLSCDARELEYRQDVWLSMPDSFDRDDEYTSDMDVWPPSWLRYRDSKIRRG</sequence>
<proteinExistence type="predicted"/>
<name>A0A6A6I2X6_9PLEO</name>
<dbReference type="PANTHER" id="PTHR38790:SF9">
    <property type="entry name" value="F-BOX DOMAIN-CONTAINING PROTEIN"/>
    <property type="match status" value="1"/>
</dbReference>
<dbReference type="GeneID" id="54587263"/>
<dbReference type="RefSeq" id="XP_033678934.1">
    <property type="nucleotide sequence ID" value="XM_033833933.1"/>
</dbReference>
<evidence type="ECO:0000313" key="2">
    <source>
        <dbReference type="Proteomes" id="UP000800094"/>
    </source>
</evidence>
<protein>
    <submittedName>
        <fullName evidence="1">Uncharacterized protein</fullName>
    </submittedName>
</protein>
<evidence type="ECO:0000313" key="1">
    <source>
        <dbReference type="EMBL" id="KAF2243930.1"/>
    </source>
</evidence>
<reference evidence="1" key="1">
    <citation type="journal article" date="2020" name="Stud. Mycol.">
        <title>101 Dothideomycetes genomes: a test case for predicting lifestyles and emergence of pathogens.</title>
        <authorList>
            <person name="Haridas S."/>
            <person name="Albert R."/>
            <person name="Binder M."/>
            <person name="Bloem J."/>
            <person name="Labutti K."/>
            <person name="Salamov A."/>
            <person name="Andreopoulos B."/>
            <person name="Baker S."/>
            <person name="Barry K."/>
            <person name="Bills G."/>
            <person name="Bluhm B."/>
            <person name="Cannon C."/>
            <person name="Castanera R."/>
            <person name="Culley D."/>
            <person name="Daum C."/>
            <person name="Ezra D."/>
            <person name="Gonzalez J."/>
            <person name="Henrissat B."/>
            <person name="Kuo A."/>
            <person name="Liang C."/>
            <person name="Lipzen A."/>
            <person name="Lutzoni F."/>
            <person name="Magnuson J."/>
            <person name="Mondo S."/>
            <person name="Nolan M."/>
            <person name="Ohm R."/>
            <person name="Pangilinan J."/>
            <person name="Park H.-J."/>
            <person name="Ramirez L."/>
            <person name="Alfaro M."/>
            <person name="Sun H."/>
            <person name="Tritt A."/>
            <person name="Yoshinaga Y."/>
            <person name="Zwiers L.-H."/>
            <person name="Turgeon B."/>
            <person name="Goodwin S."/>
            <person name="Spatafora J."/>
            <person name="Crous P."/>
            <person name="Grigoriev I."/>
        </authorList>
    </citation>
    <scope>NUCLEOTIDE SEQUENCE</scope>
    <source>
        <strain evidence="1">CBS 122368</strain>
    </source>
</reference>
<dbReference type="EMBL" id="ML987204">
    <property type="protein sequence ID" value="KAF2243930.1"/>
    <property type="molecule type" value="Genomic_DNA"/>
</dbReference>
<organism evidence="1 2">
    <name type="scientific">Trematosphaeria pertusa</name>
    <dbReference type="NCBI Taxonomy" id="390896"/>
    <lineage>
        <taxon>Eukaryota</taxon>
        <taxon>Fungi</taxon>
        <taxon>Dikarya</taxon>
        <taxon>Ascomycota</taxon>
        <taxon>Pezizomycotina</taxon>
        <taxon>Dothideomycetes</taxon>
        <taxon>Pleosporomycetidae</taxon>
        <taxon>Pleosporales</taxon>
        <taxon>Massarineae</taxon>
        <taxon>Trematosphaeriaceae</taxon>
        <taxon>Trematosphaeria</taxon>
    </lineage>
</organism>
<gene>
    <name evidence="1" type="ORF">BU26DRAFT_569821</name>
</gene>
<accession>A0A6A6I2X6</accession>
<dbReference type="OrthoDB" id="5335493at2759"/>
<keyword evidence="2" id="KW-1185">Reference proteome</keyword>
<dbReference type="AlphaFoldDB" id="A0A6A6I2X6"/>